<accession>A0AAV7NUH0</accession>
<proteinExistence type="predicted"/>
<protein>
    <submittedName>
        <fullName evidence="2">Uncharacterized protein</fullName>
    </submittedName>
</protein>
<sequence>MTTIVTDACIEVAFLKHIRHANEEATAGLKEKKRNIQRASLHFYGNHNALDRASPYGTQLEKLSTPTRPQQVGRRQKETRSPSRLLPDRRRRHTPENYPVSLDEPEPEGTDSKNSITAMELPLITTVKIIFREVRLW</sequence>
<evidence type="ECO:0000313" key="3">
    <source>
        <dbReference type="Proteomes" id="UP001066276"/>
    </source>
</evidence>
<feature type="compositionally biased region" description="Polar residues" evidence="1">
    <location>
        <begin position="61"/>
        <end position="70"/>
    </location>
</feature>
<evidence type="ECO:0000313" key="2">
    <source>
        <dbReference type="EMBL" id="KAJ1118629.1"/>
    </source>
</evidence>
<feature type="region of interest" description="Disordered" evidence="1">
    <location>
        <begin position="47"/>
        <end position="114"/>
    </location>
</feature>
<dbReference type="AlphaFoldDB" id="A0AAV7NUH0"/>
<organism evidence="2 3">
    <name type="scientific">Pleurodeles waltl</name>
    <name type="common">Iberian ribbed newt</name>
    <dbReference type="NCBI Taxonomy" id="8319"/>
    <lineage>
        <taxon>Eukaryota</taxon>
        <taxon>Metazoa</taxon>
        <taxon>Chordata</taxon>
        <taxon>Craniata</taxon>
        <taxon>Vertebrata</taxon>
        <taxon>Euteleostomi</taxon>
        <taxon>Amphibia</taxon>
        <taxon>Batrachia</taxon>
        <taxon>Caudata</taxon>
        <taxon>Salamandroidea</taxon>
        <taxon>Salamandridae</taxon>
        <taxon>Pleurodelinae</taxon>
        <taxon>Pleurodeles</taxon>
    </lineage>
</organism>
<comment type="caution">
    <text evidence="2">The sequence shown here is derived from an EMBL/GenBank/DDBJ whole genome shotgun (WGS) entry which is preliminary data.</text>
</comment>
<dbReference type="Proteomes" id="UP001066276">
    <property type="component" value="Chromosome 8"/>
</dbReference>
<dbReference type="EMBL" id="JANPWB010000012">
    <property type="protein sequence ID" value="KAJ1118629.1"/>
    <property type="molecule type" value="Genomic_DNA"/>
</dbReference>
<evidence type="ECO:0000256" key="1">
    <source>
        <dbReference type="SAM" id="MobiDB-lite"/>
    </source>
</evidence>
<reference evidence="2" key="1">
    <citation type="journal article" date="2022" name="bioRxiv">
        <title>Sequencing and chromosome-scale assembly of the giantPleurodeles waltlgenome.</title>
        <authorList>
            <person name="Brown T."/>
            <person name="Elewa A."/>
            <person name="Iarovenko S."/>
            <person name="Subramanian E."/>
            <person name="Araus A.J."/>
            <person name="Petzold A."/>
            <person name="Susuki M."/>
            <person name="Suzuki K.-i.T."/>
            <person name="Hayashi T."/>
            <person name="Toyoda A."/>
            <person name="Oliveira C."/>
            <person name="Osipova E."/>
            <person name="Leigh N.D."/>
            <person name="Simon A."/>
            <person name="Yun M.H."/>
        </authorList>
    </citation>
    <scope>NUCLEOTIDE SEQUENCE</scope>
    <source>
        <strain evidence="2">20211129_DDA</strain>
        <tissue evidence="2">Liver</tissue>
    </source>
</reference>
<gene>
    <name evidence="2" type="ORF">NDU88_006818</name>
</gene>
<keyword evidence="3" id="KW-1185">Reference proteome</keyword>
<name>A0AAV7NUH0_PLEWA</name>